<evidence type="ECO:0000256" key="1">
    <source>
        <dbReference type="PROSITE-ProRule" id="PRU00497"/>
    </source>
</evidence>
<keyword evidence="3" id="KW-1133">Transmembrane helix</keyword>
<organism evidence="4 5">
    <name type="scientific">Drosophila mauritiana</name>
    <name type="common">Fruit fly</name>
    <dbReference type="NCBI Taxonomy" id="7226"/>
    <lineage>
        <taxon>Eukaryota</taxon>
        <taxon>Metazoa</taxon>
        <taxon>Ecdysozoa</taxon>
        <taxon>Arthropoda</taxon>
        <taxon>Hexapoda</taxon>
        <taxon>Insecta</taxon>
        <taxon>Pterygota</taxon>
        <taxon>Neoptera</taxon>
        <taxon>Endopterygota</taxon>
        <taxon>Diptera</taxon>
        <taxon>Brachycera</taxon>
        <taxon>Muscomorpha</taxon>
        <taxon>Ephydroidea</taxon>
        <taxon>Drosophilidae</taxon>
        <taxon>Drosophila</taxon>
        <taxon>Sophophora</taxon>
    </lineage>
</organism>
<reference evidence="5" key="1">
    <citation type="submission" date="2025-08" db="UniProtKB">
        <authorList>
            <consortium name="RefSeq"/>
        </authorList>
    </citation>
    <scope>IDENTIFICATION</scope>
    <source>
        <strain evidence="5">Mau12</strain>
        <tissue evidence="5">Whole Body</tissue>
    </source>
</reference>
<dbReference type="Pfam" id="PF00379">
    <property type="entry name" value="Chitin_bind_4"/>
    <property type="match status" value="1"/>
</dbReference>
<protein>
    <submittedName>
        <fullName evidence="5">Uncharacterized protein LOC117148349</fullName>
    </submittedName>
</protein>
<feature type="region of interest" description="Disordered" evidence="2">
    <location>
        <begin position="48"/>
        <end position="93"/>
    </location>
</feature>
<evidence type="ECO:0000256" key="2">
    <source>
        <dbReference type="SAM" id="MobiDB-lite"/>
    </source>
</evidence>
<keyword evidence="3" id="KW-0472">Membrane</keyword>
<accession>A0A6P8KRF4</accession>
<evidence type="ECO:0000256" key="3">
    <source>
        <dbReference type="SAM" id="Phobius"/>
    </source>
</evidence>
<feature type="region of interest" description="Disordered" evidence="2">
    <location>
        <begin position="261"/>
        <end position="314"/>
    </location>
</feature>
<gene>
    <name evidence="5" type="primary">LOC117148349</name>
</gene>
<keyword evidence="4" id="KW-1185">Reference proteome</keyword>
<keyword evidence="1" id="KW-0193">Cuticle</keyword>
<dbReference type="Proteomes" id="UP000515162">
    <property type="component" value="Chromosome X"/>
</dbReference>
<dbReference type="PROSITE" id="PS51155">
    <property type="entry name" value="CHIT_BIND_RR_2"/>
    <property type="match status" value="1"/>
</dbReference>
<feature type="transmembrane region" description="Helical" evidence="3">
    <location>
        <begin position="20"/>
        <end position="39"/>
    </location>
</feature>
<feature type="compositionally biased region" description="Low complexity" evidence="2">
    <location>
        <begin position="55"/>
        <end position="64"/>
    </location>
</feature>
<dbReference type="GO" id="GO:0042302">
    <property type="term" value="F:structural constituent of cuticle"/>
    <property type="evidence" value="ECO:0007669"/>
    <property type="project" value="UniProtKB-UniRule"/>
</dbReference>
<keyword evidence="3" id="KW-0812">Transmembrane</keyword>
<dbReference type="AlphaFoldDB" id="A0A6P8KRF4"/>
<evidence type="ECO:0000313" key="4">
    <source>
        <dbReference type="Proteomes" id="UP000515162"/>
    </source>
</evidence>
<feature type="compositionally biased region" description="Pro residues" evidence="2">
    <location>
        <begin position="79"/>
        <end position="91"/>
    </location>
</feature>
<feature type="compositionally biased region" description="Acidic residues" evidence="2">
    <location>
        <begin position="291"/>
        <end position="314"/>
    </location>
</feature>
<dbReference type="InterPro" id="IPR000618">
    <property type="entry name" value="Insect_cuticle"/>
</dbReference>
<feature type="region of interest" description="Disordered" evidence="2">
    <location>
        <begin position="213"/>
        <end position="233"/>
    </location>
</feature>
<name>A0A6P8KRF4_DROMA</name>
<sequence length="314" mass="34666">MPHNQLSNSVCNMFQHFKQIYAGLGVSSLMVTLAILLLLQPVDARWTRRPRRTTTPRSTTSRTTANPDRHQHVHHWPPLVAPPPQPQPQPPVVVVQKPSHTETSPRLVDSFDQRSLDGQYEFRYQLDNGNTRYERAYWLPVGKDLVLAKKGYYSVPLPNDKYSTVFYTADHRGYHVDMQTLSVEQPLLPRSLEVPGVERDVGSGMGMGMGTGIATGTGTKRNSISDPERNELPVEVEVDEDEDVDVDVDASEAGTELVPNAVNQVETETEPSTLANDILATGAPADSHDDDHDDDGDGDEDGDDDVDDDEGASN</sequence>
<feature type="compositionally biased region" description="Polar residues" evidence="2">
    <location>
        <begin position="261"/>
        <end position="275"/>
    </location>
</feature>
<evidence type="ECO:0000313" key="5">
    <source>
        <dbReference type="RefSeq" id="XP_033171578.1"/>
    </source>
</evidence>
<dbReference type="GeneID" id="117148349"/>
<proteinExistence type="predicted"/>
<dbReference type="RefSeq" id="XP_033171578.1">
    <property type="nucleotide sequence ID" value="XM_033315687.1"/>
</dbReference>